<evidence type="ECO:0000313" key="2">
    <source>
        <dbReference type="Proteomes" id="UP000035661"/>
    </source>
</evidence>
<dbReference type="KEGG" id="seri:SERIO_v1c01600"/>
<protein>
    <recommendedName>
        <fullName evidence="3">Lipoprotein</fullName>
    </recommendedName>
</protein>
<dbReference type="InterPro" id="IPR054816">
    <property type="entry name" value="Lipoprotein_mollicutes-type_CS"/>
</dbReference>
<sequence length="180" mass="19244">MKKLLAIFGAVGLTATGAINIVACHKEETTTTGITEEAQKAINSYITFTFVSHLFTKNSDGSYSLAQKGQGTLSLIPDNIMDMNSAKINGVDIPMSILSATGIVYLGNFITSLGFNSESLDPMGNYDLSQITIGEKGTSTFVKTGDDTKFTANWNVNVDLTSGDKTINFTNSGSLEFEKN</sequence>
<dbReference type="EMBL" id="CP011856">
    <property type="protein sequence ID" value="AKM53753.1"/>
    <property type="molecule type" value="Genomic_DNA"/>
</dbReference>
<gene>
    <name evidence="1" type="ORF">SERIO_v1c01600</name>
</gene>
<dbReference type="NCBIfam" id="NF038029">
    <property type="entry name" value="LP_plasma"/>
    <property type="match status" value="1"/>
</dbReference>
<proteinExistence type="predicted"/>
<accession>A0A0H3XGW2</accession>
<evidence type="ECO:0000313" key="1">
    <source>
        <dbReference type="EMBL" id="AKM53753.1"/>
    </source>
</evidence>
<dbReference type="Proteomes" id="UP000035661">
    <property type="component" value="Chromosome"/>
</dbReference>
<reference evidence="1 2" key="1">
    <citation type="journal article" date="2015" name="Genome Biol. Evol.">
        <title>Found and Lost: The Fates of Horizontally Acquired Genes in Arthropod-Symbiotic Spiroplasma.</title>
        <authorList>
            <person name="Lo W.S."/>
            <person name="Gasparich G.E."/>
            <person name="Kuo C.H."/>
        </authorList>
    </citation>
    <scope>NUCLEOTIDE SEQUENCE [LARGE SCALE GENOMIC DNA]</scope>
    <source>
        <strain evidence="2">TDA-040725-5</strain>
    </source>
</reference>
<dbReference type="AlphaFoldDB" id="A0A0H3XGW2"/>
<dbReference type="STRING" id="315358.SERIO_v1c01600"/>
<keyword evidence="2" id="KW-1185">Reference proteome</keyword>
<dbReference type="RefSeq" id="WP_047791029.1">
    <property type="nucleotide sequence ID" value="NZ_CP011856.1"/>
</dbReference>
<evidence type="ECO:0008006" key="3">
    <source>
        <dbReference type="Google" id="ProtNLM"/>
    </source>
</evidence>
<organism evidence="1 2">
    <name type="scientific">Spiroplasma eriocheiris</name>
    <dbReference type="NCBI Taxonomy" id="315358"/>
    <lineage>
        <taxon>Bacteria</taxon>
        <taxon>Bacillati</taxon>
        <taxon>Mycoplasmatota</taxon>
        <taxon>Mollicutes</taxon>
        <taxon>Entomoplasmatales</taxon>
        <taxon>Spiroplasmataceae</taxon>
        <taxon>Spiroplasma</taxon>
    </lineage>
</organism>
<reference evidence="2" key="2">
    <citation type="submission" date="2015-06" db="EMBL/GenBank/DDBJ databases">
        <title>Complete genome sequence of Spiroplasma eriocheiris TDA-040725-5 (DSM 21848).</title>
        <authorList>
            <person name="Lo W.-S."/>
            <person name="Kuo C.-H."/>
        </authorList>
    </citation>
    <scope>NUCLEOTIDE SEQUENCE [LARGE SCALE GENOMIC DNA]</scope>
    <source>
        <strain evidence="2">TDA-040725-5</strain>
    </source>
</reference>
<dbReference type="PATRIC" id="fig|743698.3.peg.162"/>
<name>A0A0H3XGW2_9MOLU</name>